<keyword evidence="1" id="KW-0472">Membrane</keyword>
<protein>
    <submittedName>
        <fullName evidence="2">Uncharacterized protein</fullName>
    </submittedName>
</protein>
<feature type="transmembrane region" description="Helical" evidence="1">
    <location>
        <begin position="28"/>
        <end position="48"/>
    </location>
</feature>
<keyword evidence="1" id="KW-1133">Transmembrane helix</keyword>
<evidence type="ECO:0000256" key="1">
    <source>
        <dbReference type="SAM" id="Phobius"/>
    </source>
</evidence>
<accession>A0A2V2BSR5</accession>
<sequence length="51" mass="6162">MAYEDIVKKYLDEDPERKVKLFKLYTRLMIISTFAIAAGVILYIFYIFNFF</sequence>
<dbReference type="Proteomes" id="UP000246004">
    <property type="component" value="Unassembled WGS sequence"/>
</dbReference>
<organism evidence="2 3">
    <name type="scientific">Methanosphaera cuniculi</name>
    <dbReference type="NCBI Taxonomy" id="1077256"/>
    <lineage>
        <taxon>Archaea</taxon>
        <taxon>Methanobacteriati</taxon>
        <taxon>Methanobacteriota</taxon>
        <taxon>Methanomada group</taxon>
        <taxon>Methanobacteria</taxon>
        <taxon>Methanobacteriales</taxon>
        <taxon>Methanobacteriaceae</taxon>
        <taxon>Methanosphaera</taxon>
    </lineage>
</organism>
<reference evidence="2 3" key="1">
    <citation type="submission" date="2016-04" db="EMBL/GenBank/DDBJ databases">
        <title>Genome sequence of Methanosphaera cuniculi DSM 4103.</title>
        <authorList>
            <person name="Poehlein A."/>
            <person name="Seedorf H."/>
            <person name="Daniel R."/>
        </authorList>
    </citation>
    <scope>NUCLEOTIDE SEQUENCE [LARGE SCALE GENOMIC DNA]</scope>
    <source>
        <strain evidence="2 3">DSM 4103</strain>
    </source>
</reference>
<evidence type="ECO:0000313" key="2">
    <source>
        <dbReference type="EMBL" id="PWL08553.1"/>
    </source>
</evidence>
<comment type="caution">
    <text evidence="2">The sequence shown here is derived from an EMBL/GenBank/DDBJ whole genome shotgun (WGS) entry which is preliminary data.</text>
</comment>
<keyword evidence="1" id="KW-0812">Transmembrane</keyword>
<dbReference type="OrthoDB" id="82019at2157"/>
<proteinExistence type="predicted"/>
<evidence type="ECO:0000313" key="3">
    <source>
        <dbReference type="Proteomes" id="UP000246004"/>
    </source>
</evidence>
<dbReference type="EMBL" id="LWMS01000012">
    <property type="protein sequence ID" value="PWL08553.1"/>
    <property type="molecule type" value="Genomic_DNA"/>
</dbReference>
<name>A0A2V2BSR5_9EURY</name>
<dbReference type="AlphaFoldDB" id="A0A2V2BSR5"/>
<gene>
    <name evidence="2" type="ORF">MSCUN_05320</name>
</gene>
<dbReference type="RefSeq" id="WP_170104005.1">
    <property type="nucleotide sequence ID" value="NZ_CAUHCB010000015.1"/>
</dbReference>